<evidence type="ECO:0000256" key="1">
    <source>
        <dbReference type="SAM" id="SignalP"/>
    </source>
</evidence>
<comment type="caution">
    <text evidence="2">The sequence shown here is derived from an EMBL/GenBank/DDBJ whole genome shotgun (WGS) entry which is preliminary data.</text>
</comment>
<gene>
    <name evidence="2" type="ORF">PVAP13_8KG370200</name>
</gene>
<sequence length="86" mass="9495">MAKMSILCKILIAATLVSLIFSAAGAVEVEPEDSKTPPFESDYFICQNASEQDGEAQLPHLVPQNGLPNRPCLHRRLLLQQRTVHP</sequence>
<dbReference type="EMBL" id="CM029051">
    <property type="protein sequence ID" value="KAG2563855.1"/>
    <property type="molecule type" value="Genomic_DNA"/>
</dbReference>
<keyword evidence="1" id="KW-0732">Signal</keyword>
<evidence type="ECO:0000313" key="3">
    <source>
        <dbReference type="Proteomes" id="UP000823388"/>
    </source>
</evidence>
<proteinExistence type="predicted"/>
<feature type="chain" id="PRO_5035793936" evidence="1">
    <location>
        <begin position="27"/>
        <end position="86"/>
    </location>
</feature>
<accession>A0A8T0PRW8</accession>
<organism evidence="2 3">
    <name type="scientific">Panicum virgatum</name>
    <name type="common">Blackwell switchgrass</name>
    <dbReference type="NCBI Taxonomy" id="38727"/>
    <lineage>
        <taxon>Eukaryota</taxon>
        <taxon>Viridiplantae</taxon>
        <taxon>Streptophyta</taxon>
        <taxon>Embryophyta</taxon>
        <taxon>Tracheophyta</taxon>
        <taxon>Spermatophyta</taxon>
        <taxon>Magnoliopsida</taxon>
        <taxon>Liliopsida</taxon>
        <taxon>Poales</taxon>
        <taxon>Poaceae</taxon>
        <taxon>PACMAD clade</taxon>
        <taxon>Panicoideae</taxon>
        <taxon>Panicodae</taxon>
        <taxon>Paniceae</taxon>
        <taxon>Panicinae</taxon>
        <taxon>Panicum</taxon>
        <taxon>Panicum sect. Hiantes</taxon>
    </lineage>
</organism>
<keyword evidence="3" id="KW-1185">Reference proteome</keyword>
<reference evidence="2" key="1">
    <citation type="submission" date="2020-05" db="EMBL/GenBank/DDBJ databases">
        <title>WGS assembly of Panicum virgatum.</title>
        <authorList>
            <person name="Lovell J.T."/>
            <person name="Jenkins J."/>
            <person name="Shu S."/>
            <person name="Juenger T.E."/>
            <person name="Schmutz J."/>
        </authorList>
    </citation>
    <scope>NUCLEOTIDE SEQUENCE</scope>
    <source>
        <strain evidence="2">AP13</strain>
    </source>
</reference>
<dbReference type="AlphaFoldDB" id="A0A8T0PRW8"/>
<dbReference type="Proteomes" id="UP000823388">
    <property type="component" value="Chromosome 8K"/>
</dbReference>
<protein>
    <submittedName>
        <fullName evidence="2">Uncharacterized protein</fullName>
    </submittedName>
</protein>
<evidence type="ECO:0000313" key="2">
    <source>
        <dbReference type="EMBL" id="KAG2563855.1"/>
    </source>
</evidence>
<name>A0A8T0PRW8_PANVG</name>
<feature type="signal peptide" evidence="1">
    <location>
        <begin position="1"/>
        <end position="26"/>
    </location>
</feature>